<reference evidence="1" key="2">
    <citation type="journal article" date="2022" name="Microbiol. Resour. Announc.">
        <title>Metagenome Sequencing to Explore Phylogenomics of Terrestrial Cyanobacteria.</title>
        <authorList>
            <person name="Ward R.D."/>
            <person name="Stajich J.E."/>
            <person name="Johansen J.R."/>
            <person name="Huntemann M."/>
            <person name="Clum A."/>
            <person name="Foster B."/>
            <person name="Foster B."/>
            <person name="Roux S."/>
            <person name="Palaniappan K."/>
            <person name="Varghese N."/>
            <person name="Mukherjee S."/>
            <person name="Reddy T.B.K."/>
            <person name="Daum C."/>
            <person name="Copeland A."/>
            <person name="Chen I.A."/>
            <person name="Ivanova N.N."/>
            <person name="Kyrpides N.C."/>
            <person name="Shapiro N."/>
            <person name="Eloe-Fadrosh E.A."/>
            <person name="Pietrasiak N."/>
        </authorList>
    </citation>
    <scope>NUCLEOTIDE SEQUENCE</scope>
    <source>
        <strain evidence="1">UHER 2000/2452</strain>
    </source>
</reference>
<comment type="caution">
    <text evidence="1">The sequence shown here is derived from an EMBL/GenBank/DDBJ whole genome shotgun (WGS) entry which is preliminary data.</text>
</comment>
<sequence length="207" mass="22667">MTAFLKRFSQGMAIALIILLSFTVLSAPALASFLRTADAGAIVVQSRRTLRDQHRQSWQVIAFKRVQPNAPEEAIYLRLVAFPGSVAIDHPQPILLSNVQGQVWSAADRSSQIAISAQPSVGQSVGQYELQAVLSKLPDQTLRLEVPTAQEAIVLRIPPALIQEWQTVAQSEASQLVKNCDRFPLEARQNPDFPEWTGCRGGEGVKG</sequence>
<name>A0A951ULB6_9CYAN</name>
<protein>
    <submittedName>
        <fullName evidence="1">DUF3122 domain-containing protein</fullName>
    </submittedName>
</protein>
<dbReference type="EMBL" id="JAHHHD010000006">
    <property type="protein sequence ID" value="MBW4658596.1"/>
    <property type="molecule type" value="Genomic_DNA"/>
</dbReference>
<dbReference type="InterPro" id="IPR021469">
    <property type="entry name" value="DUF3122"/>
</dbReference>
<organism evidence="1 2">
    <name type="scientific">Drouetiella hepatica Uher 2000/2452</name>
    <dbReference type="NCBI Taxonomy" id="904376"/>
    <lineage>
        <taxon>Bacteria</taxon>
        <taxon>Bacillati</taxon>
        <taxon>Cyanobacteriota</taxon>
        <taxon>Cyanophyceae</taxon>
        <taxon>Oculatellales</taxon>
        <taxon>Oculatellaceae</taxon>
        <taxon>Drouetiella</taxon>
    </lineage>
</organism>
<dbReference type="Proteomes" id="UP000757435">
    <property type="component" value="Unassembled WGS sequence"/>
</dbReference>
<dbReference type="AlphaFoldDB" id="A0A951ULB6"/>
<evidence type="ECO:0000313" key="2">
    <source>
        <dbReference type="Proteomes" id="UP000757435"/>
    </source>
</evidence>
<evidence type="ECO:0000313" key="1">
    <source>
        <dbReference type="EMBL" id="MBW4658596.1"/>
    </source>
</evidence>
<reference evidence="1" key="1">
    <citation type="submission" date="2021-05" db="EMBL/GenBank/DDBJ databases">
        <authorList>
            <person name="Pietrasiak N."/>
            <person name="Ward R."/>
            <person name="Stajich J.E."/>
            <person name="Kurbessoian T."/>
        </authorList>
    </citation>
    <scope>NUCLEOTIDE SEQUENCE</scope>
    <source>
        <strain evidence="1">UHER 2000/2452</strain>
    </source>
</reference>
<dbReference type="Pfam" id="PF11320">
    <property type="entry name" value="DUF3122"/>
    <property type="match status" value="1"/>
</dbReference>
<accession>A0A951ULB6</accession>
<gene>
    <name evidence="1" type="ORF">KME15_07970</name>
</gene>
<proteinExistence type="predicted"/>